<evidence type="ECO:0000313" key="4">
    <source>
        <dbReference type="EMBL" id="UVG61118.1"/>
    </source>
</evidence>
<evidence type="ECO:0000256" key="1">
    <source>
        <dbReference type="SAM" id="Coils"/>
    </source>
</evidence>
<evidence type="ECO:0000313" key="5">
    <source>
        <dbReference type="Proteomes" id="UP000190508"/>
    </source>
</evidence>
<evidence type="ECO:0000256" key="2">
    <source>
        <dbReference type="SAM" id="MobiDB-lite"/>
    </source>
</evidence>
<dbReference type="GO" id="GO:0003677">
    <property type="term" value="F:DNA binding"/>
    <property type="evidence" value="ECO:0007669"/>
    <property type="project" value="InterPro"/>
</dbReference>
<sequence length="318" mass="34678">MQSAVRASRKTPLYKSAHRSKISNTQFRDARIFSGLTREEAARFLCVSVRTIGHWETGRVRPAYAAFKLLRVYRHGDLIHPAWSACSINHRGCLVTPEGREFKPADLAWLSLLFRRAEMMGPLLRERDDLRRQLQDIERQASGGEAAAGPWACLLLNKSHAASAIPLDSQSYQGFSWVSAVSCDGAIMGPQWGHERCYPQAQSQVAYACSRGGQGSRPASGCLFERVHPVLHFGTGETHTKGAFVSSRSTSGQEKAQLSGSATCGAIVGRPRGDNGQASSGQGRSERELPLWQWSQGQALPSGVDLNCDASRNARGAL</sequence>
<dbReference type="InterPro" id="IPR010982">
    <property type="entry name" value="Lambda_DNA-bd_dom_sf"/>
</dbReference>
<reference evidence="4" key="1">
    <citation type="submission" date="2020-12" db="EMBL/GenBank/DDBJ databases">
        <title>Complete genome investigation of Xanthomonas citri pv. durantae LMG696.</title>
        <authorList>
            <person name="Rana R."/>
            <person name="Bansal K."/>
            <person name="Patil P.B."/>
        </authorList>
    </citation>
    <scope>NUCLEOTIDE SEQUENCE</scope>
    <source>
        <strain evidence="4">LMG696</strain>
    </source>
</reference>
<dbReference type="InterPro" id="IPR001387">
    <property type="entry name" value="Cro/C1-type_HTH"/>
</dbReference>
<accession>A0A9X9IHX4</accession>
<proteinExistence type="predicted"/>
<dbReference type="SMART" id="SM00530">
    <property type="entry name" value="HTH_XRE"/>
    <property type="match status" value="1"/>
</dbReference>
<dbReference type="Proteomes" id="UP000190508">
    <property type="component" value="Chromosome"/>
</dbReference>
<dbReference type="Pfam" id="PF13560">
    <property type="entry name" value="HTH_31"/>
    <property type="match status" value="1"/>
</dbReference>
<name>A0A9X9IHX4_XANCI</name>
<dbReference type="SUPFAM" id="SSF47413">
    <property type="entry name" value="lambda repressor-like DNA-binding domains"/>
    <property type="match status" value="1"/>
</dbReference>
<organism evidence="4 5">
    <name type="scientific">Xanthomonas citri pv. durantae</name>
    <dbReference type="NCBI Taxonomy" id="487862"/>
    <lineage>
        <taxon>Bacteria</taxon>
        <taxon>Pseudomonadati</taxon>
        <taxon>Pseudomonadota</taxon>
        <taxon>Gammaproteobacteria</taxon>
        <taxon>Lysobacterales</taxon>
        <taxon>Lysobacteraceae</taxon>
        <taxon>Xanthomonas</taxon>
    </lineage>
</organism>
<dbReference type="PROSITE" id="PS50943">
    <property type="entry name" value="HTH_CROC1"/>
    <property type="match status" value="1"/>
</dbReference>
<feature type="coiled-coil region" evidence="1">
    <location>
        <begin position="120"/>
        <end position="147"/>
    </location>
</feature>
<feature type="compositionally biased region" description="Polar residues" evidence="2">
    <location>
        <begin position="250"/>
        <end position="262"/>
    </location>
</feature>
<dbReference type="Gene3D" id="1.10.260.40">
    <property type="entry name" value="lambda repressor-like DNA-binding domains"/>
    <property type="match status" value="1"/>
</dbReference>
<protein>
    <submittedName>
        <fullName evidence="4">Helix-turn-helix domain-containing protein</fullName>
    </submittedName>
</protein>
<dbReference type="EMBL" id="CP066343">
    <property type="protein sequence ID" value="UVG61118.1"/>
    <property type="molecule type" value="Genomic_DNA"/>
</dbReference>
<dbReference type="CDD" id="cd00093">
    <property type="entry name" value="HTH_XRE"/>
    <property type="match status" value="1"/>
</dbReference>
<feature type="region of interest" description="Disordered" evidence="2">
    <location>
        <begin position="250"/>
        <end position="287"/>
    </location>
</feature>
<keyword evidence="1" id="KW-0175">Coiled coil</keyword>
<evidence type="ECO:0000259" key="3">
    <source>
        <dbReference type="PROSITE" id="PS50943"/>
    </source>
</evidence>
<feature type="domain" description="HTH cro/C1-type" evidence="3">
    <location>
        <begin position="27"/>
        <end position="78"/>
    </location>
</feature>
<dbReference type="AlphaFoldDB" id="A0A9X9IHX4"/>
<dbReference type="NCBIfam" id="NF040522">
    <property type="entry name" value="VC1465_fam"/>
    <property type="match status" value="1"/>
</dbReference>
<gene>
    <name evidence="4" type="ORF">Xdur_011360</name>
</gene>